<dbReference type="PANTHER" id="PTHR30055">
    <property type="entry name" value="HTH-TYPE TRANSCRIPTIONAL REGULATOR RUTR"/>
    <property type="match status" value="1"/>
</dbReference>
<dbReference type="InterPro" id="IPR001647">
    <property type="entry name" value="HTH_TetR"/>
</dbReference>
<feature type="DNA-binding region" description="H-T-H motif" evidence="4">
    <location>
        <begin position="32"/>
        <end position="51"/>
    </location>
</feature>
<gene>
    <name evidence="6" type="ORF">F0L68_18225</name>
</gene>
<keyword evidence="3" id="KW-0804">Transcription</keyword>
<feature type="domain" description="HTH tetR-type" evidence="5">
    <location>
        <begin position="9"/>
        <end position="69"/>
    </location>
</feature>
<evidence type="ECO:0000256" key="1">
    <source>
        <dbReference type="ARBA" id="ARBA00023015"/>
    </source>
</evidence>
<name>A0A5B2XC23_9PSEU</name>
<dbReference type="Gene3D" id="1.10.357.10">
    <property type="entry name" value="Tetracycline Repressor, domain 2"/>
    <property type="match status" value="1"/>
</dbReference>
<dbReference type="SUPFAM" id="SSF46689">
    <property type="entry name" value="Homeodomain-like"/>
    <property type="match status" value="1"/>
</dbReference>
<accession>A0A5B2XC23</accession>
<proteinExistence type="predicted"/>
<organism evidence="6 7">
    <name type="scientific">Solihabitans fulvus</name>
    <dbReference type="NCBI Taxonomy" id="1892852"/>
    <lineage>
        <taxon>Bacteria</taxon>
        <taxon>Bacillati</taxon>
        <taxon>Actinomycetota</taxon>
        <taxon>Actinomycetes</taxon>
        <taxon>Pseudonocardiales</taxon>
        <taxon>Pseudonocardiaceae</taxon>
        <taxon>Solihabitans</taxon>
    </lineage>
</organism>
<dbReference type="InterPro" id="IPR023772">
    <property type="entry name" value="DNA-bd_HTH_TetR-type_CS"/>
</dbReference>
<dbReference type="GO" id="GO:0045892">
    <property type="term" value="P:negative regulation of DNA-templated transcription"/>
    <property type="evidence" value="ECO:0007669"/>
    <property type="project" value="UniProtKB-ARBA"/>
</dbReference>
<dbReference type="InterPro" id="IPR049484">
    <property type="entry name" value="Rv0078-like_C"/>
</dbReference>
<dbReference type="GO" id="GO:0000976">
    <property type="term" value="F:transcription cis-regulatory region binding"/>
    <property type="evidence" value="ECO:0007669"/>
    <property type="project" value="TreeGrafter"/>
</dbReference>
<dbReference type="InterPro" id="IPR050109">
    <property type="entry name" value="HTH-type_TetR-like_transc_reg"/>
</dbReference>
<sequence length="191" mass="20874">MNKKAERGRLTRDQLVATATELFAERGYEDTSIEAVLHEANVSRGALYHHFAGKEGLFEAVLEAVETRVDSQLVAAVAGQSDPVEALRGGCLAWIGFVGDHVVRQIVLIDAPAVLGWERWREVDQQHGLGMIRAALRATRRLPAELVDPFAHMLLASLGEIALLIARSPDPDAALDNGVAAIEELLRRVLR</sequence>
<evidence type="ECO:0000313" key="6">
    <source>
        <dbReference type="EMBL" id="KAA2261167.1"/>
    </source>
</evidence>
<dbReference type="Pfam" id="PF21351">
    <property type="entry name" value="TetR_C_41"/>
    <property type="match status" value="1"/>
</dbReference>
<dbReference type="Pfam" id="PF00440">
    <property type="entry name" value="TetR_N"/>
    <property type="match status" value="1"/>
</dbReference>
<dbReference type="RefSeq" id="WP_149850798.1">
    <property type="nucleotide sequence ID" value="NZ_VUOB01000030.1"/>
</dbReference>
<evidence type="ECO:0000256" key="3">
    <source>
        <dbReference type="ARBA" id="ARBA00023163"/>
    </source>
</evidence>
<dbReference type="FunFam" id="1.10.10.60:FF:000141">
    <property type="entry name" value="TetR family transcriptional regulator"/>
    <property type="match status" value="1"/>
</dbReference>
<dbReference type="PROSITE" id="PS50977">
    <property type="entry name" value="HTH_TETR_2"/>
    <property type="match status" value="1"/>
</dbReference>
<dbReference type="EMBL" id="VUOB01000030">
    <property type="protein sequence ID" value="KAA2261167.1"/>
    <property type="molecule type" value="Genomic_DNA"/>
</dbReference>
<evidence type="ECO:0000259" key="5">
    <source>
        <dbReference type="PROSITE" id="PS50977"/>
    </source>
</evidence>
<dbReference type="InterPro" id="IPR009057">
    <property type="entry name" value="Homeodomain-like_sf"/>
</dbReference>
<keyword evidence="7" id="KW-1185">Reference proteome</keyword>
<dbReference type="PROSITE" id="PS01081">
    <property type="entry name" value="HTH_TETR_1"/>
    <property type="match status" value="1"/>
</dbReference>
<dbReference type="OrthoDB" id="9805134at2"/>
<evidence type="ECO:0000256" key="4">
    <source>
        <dbReference type="PROSITE-ProRule" id="PRU00335"/>
    </source>
</evidence>
<reference evidence="6 7" key="2">
    <citation type="submission" date="2019-09" db="EMBL/GenBank/DDBJ databases">
        <authorList>
            <person name="Jin C."/>
        </authorList>
    </citation>
    <scope>NUCLEOTIDE SEQUENCE [LARGE SCALE GENOMIC DNA]</scope>
    <source>
        <strain evidence="6 7">AN110305</strain>
    </source>
</reference>
<dbReference type="PRINTS" id="PR00455">
    <property type="entry name" value="HTHTETR"/>
</dbReference>
<dbReference type="AlphaFoldDB" id="A0A5B2XC23"/>
<reference evidence="6 7" key="1">
    <citation type="submission" date="2019-09" db="EMBL/GenBank/DDBJ databases">
        <title>Goodfellowia gen. nov., a new genus of the Pseudonocardineae related to Actinoalloteichus, containing Goodfellowia coeruleoviolacea gen. nov., comb. nov. gen. nov., comb. nov.</title>
        <authorList>
            <person name="Labeda D."/>
        </authorList>
    </citation>
    <scope>NUCLEOTIDE SEQUENCE [LARGE SCALE GENOMIC DNA]</scope>
    <source>
        <strain evidence="6 7">AN110305</strain>
    </source>
</reference>
<comment type="caution">
    <text evidence="6">The sequence shown here is derived from an EMBL/GenBank/DDBJ whole genome shotgun (WGS) entry which is preliminary data.</text>
</comment>
<keyword evidence="2 4" id="KW-0238">DNA-binding</keyword>
<evidence type="ECO:0000313" key="7">
    <source>
        <dbReference type="Proteomes" id="UP000323454"/>
    </source>
</evidence>
<dbReference type="GO" id="GO:0003700">
    <property type="term" value="F:DNA-binding transcription factor activity"/>
    <property type="evidence" value="ECO:0007669"/>
    <property type="project" value="TreeGrafter"/>
</dbReference>
<dbReference type="PANTHER" id="PTHR30055:SF234">
    <property type="entry name" value="HTH-TYPE TRANSCRIPTIONAL REGULATOR BETI"/>
    <property type="match status" value="1"/>
</dbReference>
<protein>
    <submittedName>
        <fullName evidence="6">TetR/AcrR family transcriptional regulator</fullName>
    </submittedName>
</protein>
<keyword evidence="1" id="KW-0805">Transcription regulation</keyword>
<dbReference type="Proteomes" id="UP000323454">
    <property type="component" value="Unassembled WGS sequence"/>
</dbReference>
<evidence type="ECO:0000256" key="2">
    <source>
        <dbReference type="ARBA" id="ARBA00023125"/>
    </source>
</evidence>